<dbReference type="EMBL" id="GL883079">
    <property type="protein sequence ID" value="EGF90626.1"/>
    <property type="molecule type" value="Genomic_DNA"/>
</dbReference>
<dbReference type="InterPro" id="IPR036259">
    <property type="entry name" value="MFS_trans_sf"/>
</dbReference>
<feature type="transmembrane region" description="Helical" evidence="4">
    <location>
        <begin position="281"/>
        <end position="304"/>
    </location>
</feature>
<evidence type="ECO:0000256" key="3">
    <source>
        <dbReference type="ARBA" id="ARBA00023136"/>
    </source>
</evidence>
<dbReference type="InterPro" id="IPR011701">
    <property type="entry name" value="MFS"/>
</dbReference>
<sequence>MRFLEGLDIRRLTVVSGLGLGQMIAFGTSLYLLTALSGPIVADTGWRLEWVVGGYSLGILVSAAASVVVGRYVGAGWGHRVLAVSSVLFAMGLGIMAVAPALWLYVAGWCLMGVAMAMGLYDVAFGTAGRLFGQSARASIIQIALWGGFASTVFWPLSHALEGVVGWRWTLAVFAGIHLAVNLPLYLFVIPKPVDATAAGEVRHLRPVKPQGLEGPIYIALGLVITLEMSLVAVMSVYMHTLLSSRGLALETAVALSVLVGPSQVVARLTELTIGRRWPAYLSLCLGVVGVAAGLVLILFGGVFSAPALVIYGAGLGVVSVTSGTVPLLVFGPERYPPLMGRLRRVSLVVQALAPAGAAWILTASGASALLYILLAIASMCLVAAVFLARWSHRLIIARTVA</sequence>
<dbReference type="STRING" id="715226.ABI_36570"/>
<feature type="transmembrane region" description="Helical" evidence="4">
    <location>
        <begin position="169"/>
        <end position="189"/>
    </location>
</feature>
<dbReference type="Gene3D" id="1.20.1250.20">
    <property type="entry name" value="MFS general substrate transporter like domains"/>
    <property type="match status" value="1"/>
</dbReference>
<reference evidence="7" key="1">
    <citation type="submission" date="2011-03" db="EMBL/GenBank/DDBJ databases">
        <title>Draft genome sequence of Brevundimonas diminuta.</title>
        <authorList>
            <person name="Brown P.J.B."/>
            <person name="Buechlein A."/>
            <person name="Hemmerich C."/>
            <person name="Brun Y.V."/>
        </authorList>
    </citation>
    <scope>NUCLEOTIDE SEQUENCE [LARGE SCALE GENOMIC DNA]</scope>
    <source>
        <strain evidence="7">C19</strain>
    </source>
</reference>
<feature type="transmembrane region" description="Helical" evidence="4">
    <location>
        <begin position="217"/>
        <end position="241"/>
    </location>
</feature>
<dbReference type="OrthoDB" id="7200137at2"/>
<feature type="transmembrane region" description="Helical" evidence="4">
    <location>
        <begin position="53"/>
        <end position="74"/>
    </location>
</feature>
<evidence type="ECO:0000259" key="5">
    <source>
        <dbReference type="PROSITE" id="PS50850"/>
    </source>
</evidence>
<feature type="transmembrane region" description="Helical" evidence="4">
    <location>
        <begin position="247"/>
        <end position="269"/>
    </location>
</feature>
<keyword evidence="1 4" id="KW-0812">Transmembrane</keyword>
<dbReference type="RefSeq" id="WP_006274437.1">
    <property type="nucleotide sequence ID" value="NZ_GL883079.1"/>
</dbReference>
<feature type="transmembrane region" description="Helical" evidence="4">
    <location>
        <begin position="343"/>
        <end position="363"/>
    </location>
</feature>
<dbReference type="GO" id="GO:0022857">
    <property type="term" value="F:transmembrane transporter activity"/>
    <property type="evidence" value="ECO:0007669"/>
    <property type="project" value="InterPro"/>
</dbReference>
<feature type="transmembrane region" description="Helical" evidence="4">
    <location>
        <begin position="136"/>
        <end position="157"/>
    </location>
</feature>
<evidence type="ECO:0000256" key="2">
    <source>
        <dbReference type="ARBA" id="ARBA00022989"/>
    </source>
</evidence>
<dbReference type="HOGENOM" id="CLU_001265_59_0_5"/>
<feature type="domain" description="Major facilitator superfamily (MFS) profile" evidence="5">
    <location>
        <begin position="1"/>
        <end position="393"/>
    </location>
</feature>
<evidence type="ECO:0000256" key="4">
    <source>
        <dbReference type="SAM" id="Phobius"/>
    </source>
</evidence>
<name>F4QQY9_9CAUL</name>
<evidence type="ECO:0000313" key="7">
    <source>
        <dbReference type="Proteomes" id="UP000006512"/>
    </source>
</evidence>
<feature type="transmembrane region" description="Helical" evidence="4">
    <location>
        <begin position="105"/>
        <end position="124"/>
    </location>
</feature>
<accession>F4QQY9</accession>
<feature type="transmembrane region" description="Helical" evidence="4">
    <location>
        <begin position="12"/>
        <end position="33"/>
    </location>
</feature>
<dbReference type="Proteomes" id="UP000006512">
    <property type="component" value="Unassembled WGS sequence"/>
</dbReference>
<protein>
    <submittedName>
        <fullName evidence="6">Major Facilitator Superfamily protein</fullName>
    </submittedName>
</protein>
<evidence type="ECO:0000256" key="1">
    <source>
        <dbReference type="ARBA" id="ARBA00022692"/>
    </source>
</evidence>
<evidence type="ECO:0000313" key="6">
    <source>
        <dbReference type="EMBL" id="EGF90626.1"/>
    </source>
</evidence>
<dbReference type="PROSITE" id="PS50850">
    <property type="entry name" value="MFS"/>
    <property type="match status" value="1"/>
</dbReference>
<proteinExistence type="predicted"/>
<keyword evidence="3 4" id="KW-0472">Membrane</keyword>
<feature type="transmembrane region" description="Helical" evidence="4">
    <location>
        <begin position="81"/>
        <end position="99"/>
    </location>
</feature>
<dbReference type="SUPFAM" id="SSF103473">
    <property type="entry name" value="MFS general substrate transporter"/>
    <property type="match status" value="1"/>
</dbReference>
<dbReference type="Pfam" id="PF07690">
    <property type="entry name" value="MFS_1"/>
    <property type="match status" value="1"/>
</dbReference>
<keyword evidence="2 4" id="KW-1133">Transmembrane helix</keyword>
<dbReference type="InterPro" id="IPR020846">
    <property type="entry name" value="MFS_dom"/>
</dbReference>
<gene>
    <name evidence="6" type="ORF">ABI_36570</name>
</gene>
<keyword evidence="7" id="KW-1185">Reference proteome</keyword>
<feature type="transmembrane region" description="Helical" evidence="4">
    <location>
        <begin position="369"/>
        <end position="389"/>
    </location>
</feature>
<dbReference type="AlphaFoldDB" id="F4QQY9"/>
<feature type="transmembrane region" description="Helical" evidence="4">
    <location>
        <begin position="310"/>
        <end position="331"/>
    </location>
</feature>
<organism evidence="6 7">
    <name type="scientific">Asticcacaulis biprosthecium C19</name>
    <dbReference type="NCBI Taxonomy" id="715226"/>
    <lineage>
        <taxon>Bacteria</taxon>
        <taxon>Pseudomonadati</taxon>
        <taxon>Pseudomonadota</taxon>
        <taxon>Alphaproteobacteria</taxon>
        <taxon>Caulobacterales</taxon>
        <taxon>Caulobacteraceae</taxon>
        <taxon>Asticcacaulis</taxon>
    </lineage>
</organism>
<dbReference type="eggNOG" id="COG2814">
    <property type="taxonomic scope" value="Bacteria"/>
</dbReference>